<organism evidence="1 2">
    <name type="scientific">Oesophagostomum dentatum</name>
    <name type="common">Nodular worm</name>
    <dbReference type="NCBI Taxonomy" id="61180"/>
    <lineage>
        <taxon>Eukaryota</taxon>
        <taxon>Metazoa</taxon>
        <taxon>Ecdysozoa</taxon>
        <taxon>Nematoda</taxon>
        <taxon>Chromadorea</taxon>
        <taxon>Rhabditida</taxon>
        <taxon>Rhabditina</taxon>
        <taxon>Rhabditomorpha</taxon>
        <taxon>Strongyloidea</taxon>
        <taxon>Strongylidae</taxon>
        <taxon>Oesophagostomum</taxon>
    </lineage>
</organism>
<reference evidence="1 2" key="1">
    <citation type="submission" date="2014-03" db="EMBL/GenBank/DDBJ databases">
        <title>Draft genome of the hookworm Oesophagostomum dentatum.</title>
        <authorList>
            <person name="Mitreva M."/>
        </authorList>
    </citation>
    <scope>NUCLEOTIDE SEQUENCE [LARGE SCALE GENOMIC DNA]</scope>
    <source>
        <strain evidence="1 2">OD-Hann</strain>
    </source>
</reference>
<accession>A0A0B1TDH9</accession>
<sequence length="102" mass="11051">MAYGGVAALEPAVNPSTCPPSVLHRHVHHRTGIVPSAMRPLRNQPDAEIPRFPVMTVVVTRCTRPVQRSLGPFSAGSNIRSTWTGAKDLTSPRNELTDVLTV</sequence>
<keyword evidence="2" id="KW-1185">Reference proteome</keyword>
<dbReference type="AlphaFoldDB" id="A0A0B1TDH9"/>
<proteinExistence type="predicted"/>
<gene>
    <name evidence="1" type="ORF">OESDEN_04717</name>
</gene>
<protein>
    <submittedName>
        <fullName evidence="1">Uncharacterized protein</fullName>
    </submittedName>
</protein>
<evidence type="ECO:0000313" key="2">
    <source>
        <dbReference type="Proteomes" id="UP000053660"/>
    </source>
</evidence>
<dbReference type="EMBL" id="KN550000">
    <property type="protein sequence ID" value="KHJ95334.1"/>
    <property type="molecule type" value="Genomic_DNA"/>
</dbReference>
<dbReference type="Proteomes" id="UP000053660">
    <property type="component" value="Unassembled WGS sequence"/>
</dbReference>
<name>A0A0B1TDH9_OESDE</name>
<evidence type="ECO:0000313" key="1">
    <source>
        <dbReference type="EMBL" id="KHJ95334.1"/>
    </source>
</evidence>